<protein>
    <submittedName>
        <fullName evidence="1">Uncharacterized protein</fullName>
    </submittedName>
</protein>
<dbReference type="EMBL" id="JAGTPW010000088">
    <property type="protein sequence ID" value="MBR8646297.1"/>
    <property type="molecule type" value="Genomic_DNA"/>
</dbReference>
<proteinExistence type="predicted"/>
<dbReference type="Proteomes" id="UP000680045">
    <property type="component" value="Unassembled WGS sequence"/>
</dbReference>
<evidence type="ECO:0000313" key="1">
    <source>
        <dbReference type="EMBL" id="MBR8646297.1"/>
    </source>
</evidence>
<organism evidence="1 2">
    <name type="scientific">Peribacillus frigoritolerans</name>
    <dbReference type="NCBI Taxonomy" id="450367"/>
    <lineage>
        <taxon>Bacteria</taxon>
        <taxon>Bacillati</taxon>
        <taxon>Bacillota</taxon>
        <taxon>Bacilli</taxon>
        <taxon>Bacillales</taxon>
        <taxon>Bacillaceae</taxon>
        <taxon>Peribacillus</taxon>
    </lineage>
</organism>
<accession>A0A941FTB3</accession>
<reference evidence="1" key="1">
    <citation type="submission" date="2021-04" db="EMBL/GenBank/DDBJ databases">
        <title>Whole genome sequencing of Enterococci isolates from hospitalized patients.</title>
        <authorList>
            <person name="Ogoti B.M."/>
            <person name="Onyambu F.G."/>
        </authorList>
    </citation>
    <scope>NUCLEOTIDE SEQUENCE</scope>
    <source>
        <strain evidence="1">242</strain>
    </source>
</reference>
<dbReference type="AlphaFoldDB" id="A0A941FTB3"/>
<name>A0A941FTB3_9BACI</name>
<comment type="caution">
    <text evidence="1">The sequence shown here is derived from an EMBL/GenBank/DDBJ whole genome shotgun (WGS) entry which is preliminary data.</text>
</comment>
<gene>
    <name evidence="1" type="ORF">KEH51_28645</name>
</gene>
<evidence type="ECO:0000313" key="2">
    <source>
        <dbReference type="Proteomes" id="UP000680045"/>
    </source>
</evidence>
<sequence length="48" mass="5389">MEHLPTSLLTDILTEKIKRDSSEQYGDFVSSLNSLTEEQKNHGGPQTI</sequence>